<keyword evidence="5" id="KW-0862">Zinc</keyword>
<name>A0A8J9YKA3_9NEOP</name>
<comment type="subcellular location">
    <subcellularLocation>
        <location evidence="1">Nucleus</location>
    </subcellularLocation>
</comment>
<dbReference type="PANTHER" id="PTHR16515">
    <property type="entry name" value="PR DOMAIN ZINC FINGER PROTEIN"/>
    <property type="match status" value="1"/>
</dbReference>
<evidence type="ECO:0000256" key="2">
    <source>
        <dbReference type="ARBA" id="ARBA00022723"/>
    </source>
</evidence>
<feature type="domain" description="C2H2-type" evidence="7">
    <location>
        <begin position="223"/>
        <end position="243"/>
    </location>
</feature>
<keyword evidence="3" id="KW-0677">Repeat</keyword>
<feature type="domain" description="C2H2-type" evidence="7">
    <location>
        <begin position="334"/>
        <end position="354"/>
    </location>
</feature>
<evidence type="ECO:0000256" key="6">
    <source>
        <dbReference type="ARBA" id="ARBA00023242"/>
    </source>
</evidence>
<dbReference type="InterPro" id="IPR050331">
    <property type="entry name" value="Zinc_finger"/>
</dbReference>
<evidence type="ECO:0000313" key="9">
    <source>
        <dbReference type="Proteomes" id="UP000838878"/>
    </source>
</evidence>
<dbReference type="GO" id="GO:0005634">
    <property type="term" value="C:nucleus"/>
    <property type="evidence" value="ECO:0007669"/>
    <property type="project" value="UniProtKB-SubCell"/>
</dbReference>
<dbReference type="Pfam" id="PF12874">
    <property type="entry name" value="zf-met"/>
    <property type="match status" value="2"/>
</dbReference>
<gene>
    <name evidence="8" type="ORF">BINO364_LOCUS15867</name>
</gene>
<dbReference type="SUPFAM" id="SSF57667">
    <property type="entry name" value="beta-beta-alpha zinc fingers"/>
    <property type="match status" value="4"/>
</dbReference>
<dbReference type="GO" id="GO:0008270">
    <property type="term" value="F:zinc ion binding"/>
    <property type="evidence" value="ECO:0007669"/>
    <property type="project" value="UniProtKB-KW"/>
</dbReference>
<dbReference type="SMART" id="SM00355">
    <property type="entry name" value="ZnF_C2H2"/>
    <property type="match status" value="11"/>
</dbReference>
<dbReference type="Pfam" id="PF00096">
    <property type="entry name" value="zf-C2H2"/>
    <property type="match status" value="3"/>
</dbReference>
<keyword evidence="2" id="KW-0479">Metal-binding</keyword>
<organism evidence="8 9">
    <name type="scientific">Brenthis ino</name>
    <name type="common">lesser marbled fritillary</name>
    <dbReference type="NCBI Taxonomy" id="405034"/>
    <lineage>
        <taxon>Eukaryota</taxon>
        <taxon>Metazoa</taxon>
        <taxon>Ecdysozoa</taxon>
        <taxon>Arthropoda</taxon>
        <taxon>Hexapoda</taxon>
        <taxon>Insecta</taxon>
        <taxon>Pterygota</taxon>
        <taxon>Neoptera</taxon>
        <taxon>Endopterygota</taxon>
        <taxon>Lepidoptera</taxon>
        <taxon>Glossata</taxon>
        <taxon>Ditrysia</taxon>
        <taxon>Papilionoidea</taxon>
        <taxon>Nymphalidae</taxon>
        <taxon>Heliconiinae</taxon>
        <taxon>Argynnini</taxon>
        <taxon>Brenthis</taxon>
    </lineage>
</organism>
<keyword evidence="9" id="KW-1185">Reference proteome</keyword>
<dbReference type="PANTHER" id="PTHR16515:SF57">
    <property type="entry name" value="ZINC FINGER PROTEIN 154-LIKE"/>
    <property type="match status" value="1"/>
</dbReference>
<dbReference type="SMART" id="SM00868">
    <property type="entry name" value="zf-AD"/>
    <property type="match status" value="1"/>
</dbReference>
<dbReference type="InterPro" id="IPR036236">
    <property type="entry name" value="Znf_C2H2_sf"/>
</dbReference>
<evidence type="ECO:0000259" key="7">
    <source>
        <dbReference type="PROSITE" id="PS00028"/>
    </source>
</evidence>
<accession>A0A8J9YKA3</accession>
<dbReference type="Gene3D" id="3.30.160.60">
    <property type="entry name" value="Classic Zinc Finger"/>
    <property type="match status" value="7"/>
</dbReference>
<feature type="domain" description="C2H2-type" evidence="7">
    <location>
        <begin position="455"/>
        <end position="475"/>
    </location>
</feature>
<evidence type="ECO:0000256" key="4">
    <source>
        <dbReference type="ARBA" id="ARBA00022771"/>
    </source>
</evidence>
<keyword evidence="6" id="KW-0539">Nucleus</keyword>
<dbReference type="InterPro" id="IPR013087">
    <property type="entry name" value="Znf_C2H2_type"/>
</dbReference>
<feature type="domain" description="C2H2-type" evidence="7">
    <location>
        <begin position="395"/>
        <end position="416"/>
    </location>
</feature>
<dbReference type="EMBL" id="OV170229">
    <property type="protein sequence ID" value="CAH0730946.1"/>
    <property type="molecule type" value="Genomic_DNA"/>
</dbReference>
<evidence type="ECO:0000256" key="3">
    <source>
        <dbReference type="ARBA" id="ARBA00022737"/>
    </source>
</evidence>
<dbReference type="AlphaFoldDB" id="A0A8J9YKA3"/>
<dbReference type="OrthoDB" id="8823111at2759"/>
<feature type="domain" description="C2H2-type" evidence="7">
    <location>
        <begin position="483"/>
        <end position="504"/>
    </location>
</feature>
<feature type="domain" description="C2H2-type" evidence="7">
    <location>
        <begin position="424"/>
        <end position="445"/>
    </location>
</feature>
<evidence type="ECO:0000313" key="8">
    <source>
        <dbReference type="EMBL" id="CAH0730946.1"/>
    </source>
</evidence>
<feature type="domain" description="C2H2-type" evidence="7">
    <location>
        <begin position="305"/>
        <end position="326"/>
    </location>
</feature>
<feature type="non-terminal residue" evidence="8">
    <location>
        <position position="509"/>
    </location>
</feature>
<sequence>MNENYLNICQTCLSCDRSLFPIEKLESSMKNLNVTLFNDRQKARICWECKAIIIKLSKFREQVLEAQRLLTYNVKNISPLSPLKLQSNEKIINFTYEENSNINQITSIKTESDENKFNSSKTNEIHEKIHDLDIINLRHIPNDINSNKSKKISKNYTKFKDKIKTITFTEDEMLNNRENKRNRPNFKKIPFKCESCVHGFTRKDTLLLHIKKKHHESLGQYVCPVCQIRFPTHKMMSRHKTRHYTIHKCLLCGYDTFTLTAAIKHCVVKHKRDTYGLIHCRQCEDTVSTAEELSDHIKTKHTLNCSECGEKFKGKHTLRTHIMRIHSSHRDFTCDICAKTFNTKSRLESHITSHNVAIAKKLSYCTICQVQYKNIYVYRNHLKNSKNHSERLYHCKECNKKFASKVYWKKHYDFYHLKKSPFKCESCNKLFMSDWRLKNHRQKHHGLNRTRDHMCNICGKSFYTQSTLRGHKLTHSDERTYMCSNCGDTFKQRPALYTHCKLVHRNEKN</sequence>
<dbReference type="Proteomes" id="UP000838878">
    <property type="component" value="Chromosome 9"/>
</dbReference>
<evidence type="ECO:0000256" key="5">
    <source>
        <dbReference type="ARBA" id="ARBA00022833"/>
    </source>
</evidence>
<proteinExistence type="predicted"/>
<evidence type="ECO:0000256" key="1">
    <source>
        <dbReference type="ARBA" id="ARBA00004123"/>
    </source>
</evidence>
<dbReference type="GO" id="GO:0010468">
    <property type="term" value="P:regulation of gene expression"/>
    <property type="evidence" value="ECO:0007669"/>
    <property type="project" value="TreeGrafter"/>
</dbReference>
<reference evidence="8" key="1">
    <citation type="submission" date="2021-12" db="EMBL/GenBank/DDBJ databases">
        <authorList>
            <person name="Martin H S."/>
        </authorList>
    </citation>
    <scope>NUCLEOTIDE SEQUENCE</scope>
</reference>
<dbReference type="PROSITE" id="PS00028">
    <property type="entry name" value="ZINC_FINGER_C2H2_1"/>
    <property type="match status" value="7"/>
</dbReference>
<keyword evidence="4" id="KW-0863">Zinc-finger</keyword>
<protein>
    <recommendedName>
        <fullName evidence="7">C2H2-type domain-containing protein</fullName>
    </recommendedName>
</protein>
<dbReference type="InterPro" id="IPR012934">
    <property type="entry name" value="Znf_AD"/>
</dbReference>